<gene>
    <name evidence="8 11" type="primary">tilS</name>
    <name evidence="11" type="ORF">ERS852571_00075</name>
</gene>
<dbReference type="Gene3D" id="3.40.50.620">
    <property type="entry name" value="HUPs"/>
    <property type="match status" value="1"/>
</dbReference>
<evidence type="ECO:0000256" key="3">
    <source>
        <dbReference type="ARBA" id="ARBA00022598"/>
    </source>
</evidence>
<comment type="catalytic activity">
    <reaction evidence="7 8">
        <text>cytidine(34) in tRNA(Ile2) + L-lysine + ATP = lysidine(34) in tRNA(Ile2) + AMP + diphosphate + H(+)</text>
        <dbReference type="Rhea" id="RHEA:43744"/>
        <dbReference type="Rhea" id="RHEA-COMP:10625"/>
        <dbReference type="Rhea" id="RHEA-COMP:10670"/>
        <dbReference type="ChEBI" id="CHEBI:15378"/>
        <dbReference type="ChEBI" id="CHEBI:30616"/>
        <dbReference type="ChEBI" id="CHEBI:32551"/>
        <dbReference type="ChEBI" id="CHEBI:33019"/>
        <dbReference type="ChEBI" id="CHEBI:82748"/>
        <dbReference type="ChEBI" id="CHEBI:83665"/>
        <dbReference type="ChEBI" id="CHEBI:456215"/>
        <dbReference type="EC" id="6.3.4.19"/>
    </reaction>
</comment>
<dbReference type="CDD" id="cd01992">
    <property type="entry name" value="TilS_N"/>
    <property type="match status" value="1"/>
</dbReference>
<accession>A0A173QYZ9</accession>
<protein>
    <recommendedName>
        <fullName evidence="8">tRNA(Ile)-lysidine synthase</fullName>
        <ecNumber evidence="8">6.3.4.19</ecNumber>
    </recommendedName>
    <alternativeName>
        <fullName evidence="8">tRNA(Ile)-2-lysyl-cytidine synthase</fullName>
    </alternativeName>
    <alternativeName>
        <fullName evidence="8">tRNA(Ile)-lysidine synthetase</fullName>
    </alternativeName>
</protein>
<dbReference type="EC" id="6.3.4.19" evidence="8"/>
<name>A0A173QYZ9_ANAHA</name>
<dbReference type="InterPro" id="IPR012796">
    <property type="entry name" value="Lysidine-tRNA-synth_C"/>
</dbReference>
<feature type="domain" description="Lysidine-tRNA(Ile) synthetase C-terminal" evidence="10">
    <location>
        <begin position="374"/>
        <end position="446"/>
    </location>
</feature>
<feature type="compositionally biased region" description="Polar residues" evidence="9">
    <location>
        <begin position="457"/>
        <end position="480"/>
    </location>
</feature>
<comment type="function">
    <text evidence="8">Ligates lysine onto the cytidine present at position 34 of the AUA codon-specific tRNA(Ile) that contains the anticodon CAU, in an ATP-dependent manner. Cytidine is converted to lysidine, thus changing the amino acid specificity of the tRNA from methionine to isoleucine.</text>
</comment>
<dbReference type="InterPro" id="IPR012094">
    <property type="entry name" value="tRNA_Ile_lys_synt"/>
</dbReference>
<dbReference type="SUPFAM" id="SSF56037">
    <property type="entry name" value="PheT/TilS domain"/>
    <property type="match status" value="1"/>
</dbReference>
<reference evidence="11 12" key="1">
    <citation type="submission" date="2015-09" db="EMBL/GenBank/DDBJ databases">
        <authorList>
            <consortium name="Pathogen Informatics"/>
        </authorList>
    </citation>
    <scope>NUCLEOTIDE SEQUENCE [LARGE SCALE GENOMIC DNA]</scope>
    <source>
        <strain evidence="11 12">2789STDY5834959</strain>
    </source>
</reference>
<dbReference type="Pfam" id="PF01171">
    <property type="entry name" value="ATP_bind_3"/>
    <property type="match status" value="1"/>
</dbReference>
<feature type="binding site" evidence="8">
    <location>
        <begin position="37"/>
        <end position="42"/>
    </location>
    <ligand>
        <name>ATP</name>
        <dbReference type="ChEBI" id="CHEBI:30616"/>
    </ligand>
</feature>
<dbReference type="AlphaFoldDB" id="A0A173QYZ9"/>
<dbReference type="Proteomes" id="UP000095553">
    <property type="component" value="Unassembled WGS sequence"/>
</dbReference>
<comment type="similarity">
    <text evidence="8">Belongs to the tRNA(Ile)-lysidine synthase family.</text>
</comment>
<dbReference type="SUPFAM" id="SSF82829">
    <property type="entry name" value="MesJ substrate recognition domain-like"/>
    <property type="match status" value="1"/>
</dbReference>
<feature type="region of interest" description="Disordered" evidence="9">
    <location>
        <begin position="452"/>
        <end position="480"/>
    </location>
</feature>
<dbReference type="SUPFAM" id="SSF52402">
    <property type="entry name" value="Adenine nucleotide alpha hydrolases-like"/>
    <property type="match status" value="1"/>
</dbReference>
<dbReference type="InterPro" id="IPR012795">
    <property type="entry name" value="tRNA_Ile_lys_synt_N"/>
</dbReference>
<evidence type="ECO:0000256" key="2">
    <source>
        <dbReference type="ARBA" id="ARBA00022490"/>
    </source>
</evidence>
<dbReference type="InterPro" id="IPR011063">
    <property type="entry name" value="TilS/TtcA_N"/>
</dbReference>
<keyword evidence="3 8" id="KW-0436">Ligase</keyword>
<evidence type="ECO:0000259" key="10">
    <source>
        <dbReference type="SMART" id="SM00977"/>
    </source>
</evidence>
<keyword evidence="2 8" id="KW-0963">Cytoplasm</keyword>
<sequence>MKESAKNDKVNYMNKVKEFIKEKNLIQNGDHIIIGVSGGADSVYLLLILNELRESMNLTITAVHINHMIRREAVDDQKFVQDLCGQLSIPCKIFEIDVKQIAKREKMSLEEAGRKARYDAFAKTMKKYNADKIAIAHHQNDQAETFLYRVVRGTGIYGAGAMREKDGNLIRPLLCVKKEEIVKYLKEAGQAWVEDASNQDDAFARNQIRNQVIPRLEMINEQAVDHIGWLCEDIKEVTTYLTDQIEELFLRCAKPIGQGFEINCDQLLLENHWIQKQVLKKVLEETAGKKKDLERRHIEDLLTLVENGTGKRISLPYNMVAEKNYQYIKVQKGNISDKQEMTGKILCEEVTDLTNIVENDCIKIIDYDRIETDVQLRCRKPGDFFTFGKDQKRKSLSRYFIDEKIPRQLREEIPLVADGSHIVWIVGRRISEYYKIKESTKRYLKLEFKREGDDSNGEYQSNDFRGRCKQTNRGDGSADQ</sequence>
<evidence type="ECO:0000313" key="12">
    <source>
        <dbReference type="Proteomes" id="UP000095553"/>
    </source>
</evidence>
<dbReference type="PANTHER" id="PTHR43033">
    <property type="entry name" value="TRNA(ILE)-LYSIDINE SYNTHASE-RELATED"/>
    <property type="match status" value="1"/>
</dbReference>
<dbReference type="GO" id="GO:0005737">
    <property type="term" value="C:cytoplasm"/>
    <property type="evidence" value="ECO:0007669"/>
    <property type="project" value="UniProtKB-SubCell"/>
</dbReference>
<evidence type="ECO:0000256" key="4">
    <source>
        <dbReference type="ARBA" id="ARBA00022694"/>
    </source>
</evidence>
<dbReference type="PANTHER" id="PTHR43033:SF1">
    <property type="entry name" value="TRNA(ILE)-LYSIDINE SYNTHASE-RELATED"/>
    <property type="match status" value="1"/>
</dbReference>
<dbReference type="InterPro" id="IPR014729">
    <property type="entry name" value="Rossmann-like_a/b/a_fold"/>
</dbReference>
<evidence type="ECO:0000256" key="1">
    <source>
        <dbReference type="ARBA" id="ARBA00004496"/>
    </source>
</evidence>
<proteinExistence type="inferred from homology"/>
<dbReference type="NCBIfam" id="TIGR02433">
    <property type="entry name" value="lysidine_TilS_C"/>
    <property type="match status" value="1"/>
</dbReference>
<dbReference type="GO" id="GO:0032267">
    <property type="term" value="F:tRNA(Ile)-lysidine synthase activity"/>
    <property type="evidence" value="ECO:0007669"/>
    <property type="project" value="UniProtKB-EC"/>
</dbReference>
<dbReference type="Pfam" id="PF11734">
    <property type="entry name" value="TilS_C"/>
    <property type="match status" value="1"/>
</dbReference>
<evidence type="ECO:0000256" key="5">
    <source>
        <dbReference type="ARBA" id="ARBA00022741"/>
    </source>
</evidence>
<evidence type="ECO:0000256" key="8">
    <source>
        <dbReference type="HAMAP-Rule" id="MF_01161"/>
    </source>
</evidence>
<evidence type="ECO:0000256" key="9">
    <source>
        <dbReference type="SAM" id="MobiDB-lite"/>
    </source>
</evidence>
<evidence type="ECO:0000313" key="11">
    <source>
        <dbReference type="EMBL" id="CUM70529.1"/>
    </source>
</evidence>
<evidence type="ECO:0000256" key="7">
    <source>
        <dbReference type="ARBA" id="ARBA00048539"/>
    </source>
</evidence>
<dbReference type="HAMAP" id="MF_01161">
    <property type="entry name" value="tRNA_Ile_lys_synt"/>
    <property type="match status" value="1"/>
</dbReference>
<dbReference type="GO" id="GO:0005524">
    <property type="term" value="F:ATP binding"/>
    <property type="evidence" value="ECO:0007669"/>
    <property type="project" value="UniProtKB-UniRule"/>
</dbReference>
<dbReference type="EMBL" id="CYXY01000001">
    <property type="protein sequence ID" value="CUM70529.1"/>
    <property type="molecule type" value="Genomic_DNA"/>
</dbReference>
<organism evidence="11 12">
    <name type="scientific">Anaerostipes hadrus</name>
    <dbReference type="NCBI Taxonomy" id="649756"/>
    <lineage>
        <taxon>Bacteria</taxon>
        <taxon>Bacillati</taxon>
        <taxon>Bacillota</taxon>
        <taxon>Clostridia</taxon>
        <taxon>Lachnospirales</taxon>
        <taxon>Lachnospiraceae</taxon>
        <taxon>Anaerostipes</taxon>
    </lineage>
</organism>
<comment type="subcellular location">
    <subcellularLocation>
        <location evidence="1 8">Cytoplasm</location>
    </subcellularLocation>
</comment>
<dbReference type="GO" id="GO:0006400">
    <property type="term" value="P:tRNA modification"/>
    <property type="evidence" value="ECO:0007669"/>
    <property type="project" value="UniProtKB-UniRule"/>
</dbReference>
<dbReference type="SMART" id="SM00977">
    <property type="entry name" value="TilS_C"/>
    <property type="match status" value="1"/>
</dbReference>
<keyword evidence="4 8" id="KW-0819">tRNA processing</keyword>
<comment type="domain">
    <text evidence="8">The N-terminal region contains the highly conserved SGGXDS motif, predicted to be a P-loop motif involved in ATP binding.</text>
</comment>
<dbReference type="NCBIfam" id="TIGR02432">
    <property type="entry name" value="lysidine_TilS_N"/>
    <property type="match status" value="1"/>
</dbReference>
<keyword evidence="5 8" id="KW-0547">Nucleotide-binding</keyword>
<evidence type="ECO:0000256" key="6">
    <source>
        <dbReference type="ARBA" id="ARBA00022840"/>
    </source>
</evidence>
<keyword evidence="6 8" id="KW-0067">ATP-binding</keyword>